<dbReference type="AlphaFoldDB" id="A0A0E9TN85"/>
<dbReference type="EMBL" id="GBXM01054374">
    <property type="protein sequence ID" value="JAH54203.1"/>
    <property type="molecule type" value="Transcribed_RNA"/>
</dbReference>
<evidence type="ECO:0000313" key="1">
    <source>
        <dbReference type="EMBL" id="JAH54203.1"/>
    </source>
</evidence>
<organism evidence="1">
    <name type="scientific">Anguilla anguilla</name>
    <name type="common">European freshwater eel</name>
    <name type="synonym">Muraena anguilla</name>
    <dbReference type="NCBI Taxonomy" id="7936"/>
    <lineage>
        <taxon>Eukaryota</taxon>
        <taxon>Metazoa</taxon>
        <taxon>Chordata</taxon>
        <taxon>Craniata</taxon>
        <taxon>Vertebrata</taxon>
        <taxon>Euteleostomi</taxon>
        <taxon>Actinopterygii</taxon>
        <taxon>Neopterygii</taxon>
        <taxon>Teleostei</taxon>
        <taxon>Anguilliformes</taxon>
        <taxon>Anguillidae</taxon>
        <taxon>Anguilla</taxon>
    </lineage>
</organism>
<sequence length="26" mass="3238">MAQPPIRQWRFCMHTHIQCVWLRLAD</sequence>
<reference evidence="1" key="1">
    <citation type="submission" date="2014-11" db="EMBL/GenBank/DDBJ databases">
        <authorList>
            <person name="Amaro Gonzalez C."/>
        </authorList>
    </citation>
    <scope>NUCLEOTIDE SEQUENCE</scope>
</reference>
<protein>
    <submittedName>
        <fullName evidence="1">Uncharacterized protein</fullName>
    </submittedName>
</protein>
<reference evidence="1" key="2">
    <citation type="journal article" date="2015" name="Fish Shellfish Immunol.">
        <title>Early steps in the European eel (Anguilla anguilla)-Vibrio vulnificus interaction in the gills: Role of the RtxA13 toxin.</title>
        <authorList>
            <person name="Callol A."/>
            <person name="Pajuelo D."/>
            <person name="Ebbesson L."/>
            <person name="Teles M."/>
            <person name="MacKenzie S."/>
            <person name="Amaro C."/>
        </authorList>
    </citation>
    <scope>NUCLEOTIDE SEQUENCE</scope>
</reference>
<name>A0A0E9TN85_ANGAN</name>
<proteinExistence type="predicted"/>
<accession>A0A0E9TN85</accession>